<protein>
    <submittedName>
        <fullName evidence="1">Uncharacterized protein</fullName>
    </submittedName>
</protein>
<reference evidence="2" key="2">
    <citation type="submission" date="2015-01" db="EMBL/GenBank/DDBJ databases">
        <title>Evolutionary Origins and Diversification of the Mycorrhizal Mutualists.</title>
        <authorList>
            <consortium name="DOE Joint Genome Institute"/>
            <consortium name="Mycorrhizal Genomics Consortium"/>
            <person name="Kohler A."/>
            <person name="Kuo A."/>
            <person name="Nagy L.G."/>
            <person name="Floudas D."/>
            <person name="Copeland A."/>
            <person name="Barry K.W."/>
            <person name="Cichocki N."/>
            <person name="Veneault-Fourrey C."/>
            <person name="LaButti K."/>
            <person name="Lindquist E.A."/>
            <person name="Lipzen A."/>
            <person name="Lundell T."/>
            <person name="Morin E."/>
            <person name="Murat C."/>
            <person name="Riley R."/>
            <person name="Ohm R."/>
            <person name="Sun H."/>
            <person name="Tunlid A."/>
            <person name="Henrissat B."/>
            <person name="Grigoriev I.V."/>
            <person name="Hibbett D.S."/>
            <person name="Martin F."/>
        </authorList>
    </citation>
    <scope>NUCLEOTIDE SEQUENCE [LARGE SCALE GENOMIC DNA]</scope>
    <source>
        <strain evidence="2">UH-Slu-Lm8-n1</strain>
    </source>
</reference>
<dbReference type="InParanoid" id="A0A0D0A6T5"/>
<dbReference type="OrthoDB" id="2687845at2759"/>
<gene>
    <name evidence="1" type="ORF">CY34DRAFT_486668</name>
</gene>
<organism evidence="1 2">
    <name type="scientific">Suillus luteus UH-Slu-Lm8-n1</name>
    <dbReference type="NCBI Taxonomy" id="930992"/>
    <lineage>
        <taxon>Eukaryota</taxon>
        <taxon>Fungi</taxon>
        <taxon>Dikarya</taxon>
        <taxon>Basidiomycota</taxon>
        <taxon>Agaricomycotina</taxon>
        <taxon>Agaricomycetes</taxon>
        <taxon>Agaricomycetidae</taxon>
        <taxon>Boletales</taxon>
        <taxon>Suillineae</taxon>
        <taxon>Suillaceae</taxon>
        <taxon>Suillus</taxon>
    </lineage>
</organism>
<dbReference type="Proteomes" id="UP000054485">
    <property type="component" value="Unassembled WGS sequence"/>
</dbReference>
<evidence type="ECO:0000313" key="1">
    <source>
        <dbReference type="EMBL" id="KIK45810.1"/>
    </source>
</evidence>
<name>A0A0D0A6T5_9AGAM</name>
<keyword evidence="2" id="KW-1185">Reference proteome</keyword>
<reference evidence="1 2" key="1">
    <citation type="submission" date="2014-04" db="EMBL/GenBank/DDBJ databases">
        <authorList>
            <consortium name="DOE Joint Genome Institute"/>
            <person name="Kuo A."/>
            <person name="Ruytinx J."/>
            <person name="Rineau F."/>
            <person name="Colpaert J."/>
            <person name="Kohler A."/>
            <person name="Nagy L.G."/>
            <person name="Floudas D."/>
            <person name="Copeland A."/>
            <person name="Barry K.W."/>
            <person name="Cichocki N."/>
            <person name="Veneault-Fourrey C."/>
            <person name="LaButti K."/>
            <person name="Lindquist E.A."/>
            <person name="Lipzen A."/>
            <person name="Lundell T."/>
            <person name="Morin E."/>
            <person name="Murat C."/>
            <person name="Sun H."/>
            <person name="Tunlid A."/>
            <person name="Henrissat B."/>
            <person name="Grigoriev I.V."/>
            <person name="Hibbett D.S."/>
            <person name="Martin F."/>
            <person name="Nordberg H.P."/>
            <person name="Cantor M.N."/>
            <person name="Hua S.X."/>
        </authorList>
    </citation>
    <scope>NUCLEOTIDE SEQUENCE [LARGE SCALE GENOMIC DNA]</scope>
    <source>
        <strain evidence="1 2">UH-Slu-Lm8-n1</strain>
    </source>
</reference>
<dbReference type="HOGENOM" id="CLU_399656_0_0_1"/>
<dbReference type="EMBL" id="KN835167">
    <property type="protein sequence ID" value="KIK45810.1"/>
    <property type="molecule type" value="Genomic_DNA"/>
</dbReference>
<dbReference type="AlphaFoldDB" id="A0A0D0A6T5"/>
<evidence type="ECO:0000313" key="2">
    <source>
        <dbReference type="Proteomes" id="UP000054485"/>
    </source>
</evidence>
<accession>A0A0D0A6T5</accession>
<sequence length="689" mass="75199">MISTTTITRAARVVLQGYLTAAFFKVIVIDRTVLVVSRSEKVSVRLVTFTVCTSTAVLLLATTKAAQQFLSDDVHHVPVPKDVDDTAEPNARFAGGKVVDTISTSKAFGAQAQPFSLPAMIESTEPAFDGPAEGLSTVDSDMTLIGRDEDLAKDVFSGDGVSDLDSEWLADESTFYEHDCQVTAQCLTDDDPEHALPVECDSHTIDNLIQTMSTLSLDDADVPSHLSLLDNVSFDDVYDDESTFYEHGCQATAQCLIDDELEHTLSAEYDSHIIDNLIRRMSTLSLDNVPSPVSSLYLDNVPPHISALSLGDAPSPISTPLDNVPSHFPPHHPIDISTHSLDNVASPTLTVSLDSVPSPFLTHSLDNVPSHISTISLADVPPHVSPPNNVPFDDVASHTSTESLDDVPSRLSILSLDHVPSHLSALVPHLDNGSIQSSKCQPKHTAVPDHDIDDLIRQMVALSLDHVPVQLSILQPHLHDRAIDTLLCIPDALPLDDNHAIDTLLCIPDALPLPLDDNHAINAPLQKSQALAFDDNHAIDTQLCRSDALPLDDNHTIYTIDAVLQNSPALALDNNHAIDALLQKSEAPTFDNNHSFDVLLHNSDTHTLGDDASQSPKYMLQDSINDSLSHRHLRHNIPLQNIEAVDPWNFNYNSPYTTMLSTPYFEIWNLLFLTIVPSNHQIVGHNTPY</sequence>
<proteinExistence type="predicted"/>